<evidence type="ECO:0000259" key="2">
    <source>
        <dbReference type="PROSITE" id="PS50222"/>
    </source>
</evidence>
<name>A0A9W6Z840_9STRA</name>
<dbReference type="OrthoDB" id="535509at2759"/>
<protein>
    <recommendedName>
        <fullName evidence="2">EF-hand domain-containing protein</fullName>
    </recommendedName>
</protein>
<dbReference type="PROSITE" id="PS50222">
    <property type="entry name" value="EF_HAND_2"/>
    <property type="match status" value="1"/>
</dbReference>
<dbReference type="InterPro" id="IPR002048">
    <property type="entry name" value="EF_hand_dom"/>
</dbReference>
<feature type="compositionally biased region" description="Basic and acidic residues" evidence="1">
    <location>
        <begin position="211"/>
        <end position="229"/>
    </location>
</feature>
<evidence type="ECO:0000313" key="3">
    <source>
        <dbReference type="EMBL" id="GMH46507.1"/>
    </source>
</evidence>
<feature type="non-terminal residue" evidence="3">
    <location>
        <position position="1"/>
    </location>
</feature>
<gene>
    <name evidence="3" type="ORF">TrRE_jg8114</name>
</gene>
<dbReference type="AlphaFoldDB" id="A0A9W6Z840"/>
<dbReference type="GO" id="GO:0005509">
    <property type="term" value="F:calcium ion binding"/>
    <property type="evidence" value="ECO:0007669"/>
    <property type="project" value="InterPro"/>
</dbReference>
<dbReference type="InterPro" id="IPR011009">
    <property type="entry name" value="Kinase-like_dom_sf"/>
</dbReference>
<accession>A0A9W6Z840</accession>
<dbReference type="SUPFAM" id="SSF56112">
    <property type="entry name" value="Protein kinase-like (PK-like)"/>
    <property type="match status" value="1"/>
</dbReference>
<evidence type="ECO:0000313" key="4">
    <source>
        <dbReference type="Proteomes" id="UP001165082"/>
    </source>
</evidence>
<comment type="caution">
    <text evidence="3">The sequence shown here is derived from an EMBL/GenBank/DDBJ whole genome shotgun (WGS) entry which is preliminary data.</text>
</comment>
<organism evidence="3 4">
    <name type="scientific">Triparma retinervis</name>
    <dbReference type="NCBI Taxonomy" id="2557542"/>
    <lineage>
        <taxon>Eukaryota</taxon>
        <taxon>Sar</taxon>
        <taxon>Stramenopiles</taxon>
        <taxon>Ochrophyta</taxon>
        <taxon>Bolidophyceae</taxon>
        <taxon>Parmales</taxon>
        <taxon>Triparmaceae</taxon>
        <taxon>Triparma</taxon>
    </lineage>
</organism>
<proteinExistence type="predicted"/>
<dbReference type="Proteomes" id="UP001165082">
    <property type="component" value="Unassembled WGS sequence"/>
</dbReference>
<sequence>TVLAWGLKGKESLLPYLFRILMIERNLLSTTNAKQSIGRVSHSLISKGWRPKREMLEELDIPRVMVDLVLQCWKEDPHKRPTFAEVLEYLEKEATKEILMSTQTLPGSPVTSKPGTYGRRSSTSGALRMRILVQKNTEAKEHGGEKAKKRIDEGIKDLVDLFDKDRDGPIGEDELEFARGLLQGLAKGSLGNEEEYLEKLKGEELRKRIEEDEKAEKEMEEASKQLKERISKRKEKREKLKSALEEEEGEDANIQGKGEGKGKVTPVM</sequence>
<feature type="region of interest" description="Disordered" evidence="1">
    <location>
        <begin position="211"/>
        <end position="268"/>
    </location>
</feature>
<keyword evidence="4" id="KW-1185">Reference proteome</keyword>
<feature type="domain" description="EF-hand" evidence="2">
    <location>
        <begin position="150"/>
        <end position="185"/>
    </location>
</feature>
<evidence type="ECO:0000256" key="1">
    <source>
        <dbReference type="SAM" id="MobiDB-lite"/>
    </source>
</evidence>
<dbReference type="EMBL" id="BRXZ01004296">
    <property type="protein sequence ID" value="GMH46507.1"/>
    <property type="molecule type" value="Genomic_DNA"/>
</dbReference>
<dbReference type="Gene3D" id="1.10.510.10">
    <property type="entry name" value="Transferase(Phosphotransferase) domain 1"/>
    <property type="match status" value="1"/>
</dbReference>
<reference evidence="3" key="1">
    <citation type="submission" date="2022-07" db="EMBL/GenBank/DDBJ databases">
        <title>Genome analysis of Parmales, a sister group of diatoms, reveals the evolutionary specialization of diatoms from phago-mixotrophs to photoautotrophs.</title>
        <authorList>
            <person name="Ban H."/>
            <person name="Sato S."/>
            <person name="Yoshikawa S."/>
            <person name="Kazumasa Y."/>
            <person name="Nakamura Y."/>
            <person name="Ichinomiya M."/>
            <person name="Saitoh K."/>
            <person name="Sato N."/>
            <person name="Blanc-Mathieu R."/>
            <person name="Endo H."/>
            <person name="Kuwata A."/>
            <person name="Ogata H."/>
        </authorList>
    </citation>
    <scope>NUCLEOTIDE SEQUENCE</scope>
</reference>